<evidence type="ECO:0000256" key="12">
    <source>
        <dbReference type="SAM" id="MobiDB-lite"/>
    </source>
</evidence>
<keyword evidence="3" id="KW-1003">Cell membrane</keyword>
<keyword evidence="16" id="KW-1185">Reference proteome</keyword>
<evidence type="ECO:0000256" key="5">
    <source>
        <dbReference type="ARBA" id="ARBA00022679"/>
    </source>
</evidence>
<dbReference type="PROSITE" id="PS51998">
    <property type="entry name" value="DEK_C"/>
    <property type="match status" value="1"/>
</dbReference>
<protein>
    <recommendedName>
        <fullName evidence="2">chitin synthase</fullName>
        <ecNumber evidence="2">2.4.1.16</ecNumber>
    </recommendedName>
</protein>
<dbReference type="GO" id="GO:0004100">
    <property type="term" value="F:chitin synthase activity"/>
    <property type="evidence" value="ECO:0007669"/>
    <property type="project" value="UniProtKB-EC"/>
</dbReference>
<evidence type="ECO:0000256" key="11">
    <source>
        <dbReference type="ARBA" id="ARBA00023180"/>
    </source>
</evidence>
<keyword evidence="6 13" id="KW-0812">Transmembrane</keyword>
<dbReference type="EMBL" id="MBFT01000397">
    <property type="protein sequence ID" value="PVU91813.1"/>
    <property type="molecule type" value="Genomic_DNA"/>
</dbReference>
<dbReference type="InterPro" id="IPR001609">
    <property type="entry name" value="Myosin_head_motor_dom-like"/>
</dbReference>
<keyword evidence="5" id="KW-0808">Transferase</keyword>
<evidence type="ECO:0000256" key="10">
    <source>
        <dbReference type="ARBA" id="ARBA00023175"/>
    </source>
</evidence>
<dbReference type="GO" id="GO:0031505">
    <property type="term" value="P:fungal-type cell wall organization"/>
    <property type="evidence" value="ECO:0007669"/>
    <property type="project" value="TreeGrafter"/>
</dbReference>
<accession>A0A2T9YHL2</accession>
<dbReference type="InterPro" id="IPR027417">
    <property type="entry name" value="P-loop_NTPase"/>
</dbReference>
<dbReference type="PANTHER" id="PTHR22914">
    <property type="entry name" value="CHITIN SYNTHASE"/>
    <property type="match status" value="1"/>
</dbReference>
<feature type="transmembrane region" description="Helical" evidence="13">
    <location>
        <begin position="1142"/>
        <end position="1164"/>
    </location>
</feature>
<keyword evidence="7 13" id="KW-1133">Transmembrane helix</keyword>
<evidence type="ECO:0000256" key="4">
    <source>
        <dbReference type="ARBA" id="ARBA00022676"/>
    </source>
</evidence>
<feature type="transmembrane region" description="Helical" evidence="13">
    <location>
        <begin position="1570"/>
        <end position="1588"/>
    </location>
</feature>
<evidence type="ECO:0000259" key="14">
    <source>
        <dbReference type="PROSITE" id="PS51998"/>
    </source>
</evidence>
<feature type="transmembrane region" description="Helical" evidence="13">
    <location>
        <begin position="875"/>
        <end position="897"/>
    </location>
</feature>
<dbReference type="InterPro" id="IPR004835">
    <property type="entry name" value="Chitin_synth"/>
</dbReference>
<dbReference type="Gene3D" id="1.20.58.530">
    <property type="match status" value="1"/>
</dbReference>
<feature type="transmembrane region" description="Helical" evidence="13">
    <location>
        <begin position="1535"/>
        <end position="1558"/>
    </location>
</feature>
<dbReference type="SUPFAM" id="SSF52540">
    <property type="entry name" value="P-loop containing nucleoside triphosphate hydrolases"/>
    <property type="match status" value="1"/>
</dbReference>
<evidence type="ECO:0000256" key="7">
    <source>
        <dbReference type="ARBA" id="ARBA00022989"/>
    </source>
</evidence>
<gene>
    <name evidence="15" type="ORF">BB559_003969</name>
</gene>
<name>A0A2T9YHL2_9FUNG</name>
<keyword evidence="8" id="KW-0518">Myosin</keyword>
<comment type="caution">
    <text evidence="15">The sequence shown here is derived from an EMBL/GenBank/DDBJ whole genome shotgun (WGS) entry which is preliminary data.</text>
</comment>
<feature type="region of interest" description="Disordered" evidence="12">
    <location>
        <begin position="782"/>
        <end position="827"/>
    </location>
</feature>
<dbReference type="STRING" id="61424.A0A2T9YHL2"/>
<keyword evidence="10" id="KW-0505">Motor protein</keyword>
<evidence type="ECO:0000256" key="9">
    <source>
        <dbReference type="ARBA" id="ARBA00023136"/>
    </source>
</evidence>
<evidence type="ECO:0000313" key="15">
    <source>
        <dbReference type="EMBL" id="PVU91813.1"/>
    </source>
</evidence>
<evidence type="ECO:0000256" key="8">
    <source>
        <dbReference type="ARBA" id="ARBA00023123"/>
    </source>
</evidence>
<dbReference type="GO" id="GO:0006031">
    <property type="term" value="P:chitin biosynthetic process"/>
    <property type="evidence" value="ECO:0007669"/>
    <property type="project" value="TreeGrafter"/>
</dbReference>
<dbReference type="Pfam" id="PF08766">
    <property type="entry name" value="DEK_C"/>
    <property type="match status" value="1"/>
</dbReference>
<keyword evidence="9 13" id="KW-0472">Membrane</keyword>
<dbReference type="GO" id="GO:0030428">
    <property type="term" value="C:cell septum"/>
    <property type="evidence" value="ECO:0007669"/>
    <property type="project" value="TreeGrafter"/>
</dbReference>
<dbReference type="Gene3D" id="3.40.850.10">
    <property type="entry name" value="Kinesin motor domain"/>
    <property type="match status" value="1"/>
</dbReference>
<reference evidence="15 16" key="1">
    <citation type="journal article" date="2018" name="MBio">
        <title>Comparative Genomics Reveals the Core Gene Toolbox for the Fungus-Insect Symbiosis.</title>
        <authorList>
            <person name="Wang Y."/>
            <person name="Stata M."/>
            <person name="Wang W."/>
            <person name="Stajich J.E."/>
            <person name="White M.M."/>
            <person name="Moncalvo J.M."/>
        </authorList>
    </citation>
    <scope>NUCLEOTIDE SEQUENCE [LARGE SCALE GENOMIC DNA]</scope>
    <source>
        <strain evidence="15 16">AUS-77-4</strain>
    </source>
</reference>
<dbReference type="Pfam" id="PF00063">
    <property type="entry name" value="Myosin_head"/>
    <property type="match status" value="1"/>
</dbReference>
<evidence type="ECO:0000256" key="3">
    <source>
        <dbReference type="ARBA" id="ARBA00022475"/>
    </source>
</evidence>
<organism evidence="15 16">
    <name type="scientific">Furculomyces boomerangus</name>
    <dbReference type="NCBI Taxonomy" id="61424"/>
    <lineage>
        <taxon>Eukaryota</taxon>
        <taxon>Fungi</taxon>
        <taxon>Fungi incertae sedis</taxon>
        <taxon>Zoopagomycota</taxon>
        <taxon>Kickxellomycotina</taxon>
        <taxon>Harpellomycetes</taxon>
        <taxon>Harpellales</taxon>
        <taxon>Harpellaceae</taxon>
        <taxon>Furculomyces</taxon>
    </lineage>
</organism>
<dbReference type="Gene3D" id="1.10.10.820">
    <property type="match status" value="1"/>
</dbReference>
<dbReference type="Proteomes" id="UP000245699">
    <property type="component" value="Unassembled WGS sequence"/>
</dbReference>
<dbReference type="EC" id="2.4.1.16" evidence="2"/>
<dbReference type="SMART" id="SM00242">
    <property type="entry name" value="MYSc"/>
    <property type="match status" value="1"/>
</dbReference>
<evidence type="ECO:0000256" key="13">
    <source>
        <dbReference type="SAM" id="Phobius"/>
    </source>
</evidence>
<dbReference type="Pfam" id="PF03142">
    <property type="entry name" value="Chitin_synth_2"/>
    <property type="match status" value="1"/>
</dbReference>
<dbReference type="GO" id="GO:0003774">
    <property type="term" value="F:cytoskeletal motor activity"/>
    <property type="evidence" value="ECO:0007669"/>
    <property type="project" value="InterPro"/>
</dbReference>
<keyword evidence="11" id="KW-0325">Glycoprotein</keyword>
<dbReference type="GO" id="GO:0005524">
    <property type="term" value="F:ATP binding"/>
    <property type="evidence" value="ECO:0007669"/>
    <property type="project" value="InterPro"/>
</dbReference>
<dbReference type="PANTHER" id="PTHR22914:SF13">
    <property type="entry name" value="CHITIN SYNTHASE"/>
    <property type="match status" value="1"/>
</dbReference>
<evidence type="ECO:0000256" key="6">
    <source>
        <dbReference type="ARBA" id="ARBA00022692"/>
    </source>
</evidence>
<dbReference type="OrthoDB" id="5546037at2759"/>
<dbReference type="SUPFAM" id="SSF109715">
    <property type="entry name" value="DEK C-terminal domain"/>
    <property type="match status" value="1"/>
</dbReference>
<evidence type="ECO:0000256" key="1">
    <source>
        <dbReference type="ARBA" id="ARBA00004651"/>
    </source>
</evidence>
<dbReference type="Gene3D" id="1.20.120.720">
    <property type="entry name" value="Myosin VI head, motor domain, U50 subdomain"/>
    <property type="match status" value="1"/>
</dbReference>
<dbReference type="InterPro" id="IPR029044">
    <property type="entry name" value="Nucleotide-diphossugar_trans"/>
</dbReference>
<dbReference type="GO" id="GO:0005886">
    <property type="term" value="C:plasma membrane"/>
    <property type="evidence" value="ECO:0007669"/>
    <property type="project" value="UniProtKB-SubCell"/>
</dbReference>
<proteinExistence type="predicted"/>
<dbReference type="InterPro" id="IPR014876">
    <property type="entry name" value="DEK_C"/>
</dbReference>
<comment type="subcellular location">
    <subcellularLocation>
        <location evidence="1">Cell membrane</location>
        <topology evidence="1">Multi-pass membrane protein</topology>
    </subcellularLocation>
</comment>
<feature type="domain" description="DEK-C" evidence="14">
    <location>
        <begin position="1892"/>
        <end position="1950"/>
    </location>
</feature>
<evidence type="ECO:0000256" key="2">
    <source>
        <dbReference type="ARBA" id="ARBA00012543"/>
    </source>
</evidence>
<dbReference type="SUPFAM" id="SSF53448">
    <property type="entry name" value="Nucleotide-diphospho-sugar transferases"/>
    <property type="match status" value="1"/>
</dbReference>
<evidence type="ECO:0000313" key="16">
    <source>
        <dbReference type="Proteomes" id="UP000245699"/>
    </source>
</evidence>
<sequence length="1955" mass="221651">MKSKADLRRSISSSGSPVYDLASLKDASTITNEQIGKLLTTNINHYVSDNQNSGPVYTSIGSQVLISVETNSTVSDSDLKQLSSYYMDTFFPTNNSSGGDTSSIGPHIFKTICMAYSHMIYSKKPQTVLMMGQTRSGKTRNKFSSLEMLKTISPQNSKLFEKIIASQYVINCFTNANLDNNNMNSSRANSLLEIQYDDMGKPVGAKSSIYYIETNRFSSNSSQKQHKNIFLPPIVNLSSESMYNESDMEYDLTCFQVVEMIKKLILTEQKMGLDLESELGIKNKPIQPEIDFKNLPENSSNEINQLKLAMKLVGISSKLSLKVFQFIYGIAKLSILKVTKNKETNKPQILGITKGLIESLGFVYNESELIDLITTEKSTVNNNRVIKDLSLEAANIKKRELCWVLYRQTVYWVLETINYNLNADHFTNTLSILDTMGTNADASDFDLMCINYFNERLFRFVSYEIFESQNVYYAKQGLKLVPIIKPDSDNTECIDFFISPNFGLFSLIDEQTENIIKDVYSKNRFSVKPRQRDFTNADLQSIDFKAFDSKIVEQLKSNIQPGKYKCFSIGSNKSSFEVTHYFGKVEYNTSGFTKNNLSESKIYLENEYINGLTKNKRDSFASALFNNQNGGKNSETDMFVNTEKLKENTTKLINSIETSKTWFVFCFLASSAKNSPGVSTKFLTSQLSVYKMDQIVRRKRVEYFISFDINQFRDLFFTKNDTKDIIYNLKLKFKYSDYEFYLGNNSVFLSYGCFFNLVYLAKNNLFDVDKLYEDQPAIVPVESNNKDDSVNQKNDSSPHSSSLDSTGKSNIKEKSKGLSKTKKAKVEKPKTSGSRKLWMVIVYLLTFAIPNFFIKYCVGIRNPQRQTAWREKVALCMLIFFSCLFVIFWIGILGLLICPKQHVYSNSELLGYSSGKYSLISIRGEVFNVNKFVHNGIDYKFLSKGNYLGRDLSYLFPFQLSYVCDGLNVDPRLSMQDKPLIYTDVYYHDHRWYRHSTETAGYNYYQYRIMRDMRRDYSYGRIGYDPKQLLTQFVPSGTNNVYRSIINGQVFDLSAYINANGAPYIVTPEGISNDTSTIPSDKKDFLTREVRTMFQQYAGKDISSIWKQYSLENPELARINFNCLRGAFYIGDVDLRKSFRCYFANFMLLAGSIFIVLIIFIKFVSSVRFGNKKLEPELFDSFVICNIPCYTENEESLKGTIDSVTRLTYDDKRKLIFVICDGLVMGSGNEKPTPNILFDILNIANADPEPLSYLALGDNMKQHNMAQVYSGLYEVSGHTVPYLLIVKCGLPSESYKSGNRGKRDSQILVMRFFNKVYFDLPMTPLELEIFHQMKNVIGVDPSMYEYILMIDADTVVSRMSLNLLLSAMQNDSKIMGICGETQLANPKASWTSMLQVYEYFIAHFMSKSFESLFGTVTCLPGCFCMYRLKSSNGQTPLLISNTIIDEYSTNEANTLHEKNLLHLGEDRYLTTLMLKYFPGYKTKFVGYANCKTNVPQDWRVLLSQRRRWINSTVHNLLELLSLPNLCGFCCFSMRFIVFIDLVSTIILPATVAYLGILIYQLTSNTNTSYISLYLLIGIYALQALVFILHKQWQHIGWMIIYLLALPLFAFIIPIYSFWHFDDFSWGETRRVAGAKNKGMNEEIEMEVFDPQSIPMRKWSEYEKELMWEMHSQYESQENSVRSHSVAQSRSQTSLSYAHQLHMQVPPPVAMSVVGGPIYMPSRSSTPVGTAMGMGGMPMGGVPMGGMPMGGVPMGGMPMGGMPMPMPMSGSPAPGVNPNRPPYFQSGMANNTVGNRTSMMYGQRPFSMTSSDGGNNMYQTNMGGGTNFVNGESAFVANLSAYMNQNNSVISGSSNYPLLSPQQNFQQSQMQYMGQNSQGGGTSGGPGQVWESGASDKDVNDAVFAVLSSGDLMSISKRDVRNMVGSNLRMSETEMKARKNTINDAIMAFINQQQQQ</sequence>
<dbReference type="InterPro" id="IPR036961">
    <property type="entry name" value="Kinesin_motor_dom_sf"/>
</dbReference>
<feature type="transmembrane region" description="Helical" evidence="13">
    <location>
        <begin position="837"/>
        <end position="854"/>
    </location>
</feature>
<keyword evidence="4" id="KW-0328">Glycosyltransferase</keyword>
<feature type="transmembrane region" description="Helical" evidence="13">
    <location>
        <begin position="1595"/>
        <end position="1618"/>
    </location>
</feature>
<dbReference type="GO" id="GO:0016459">
    <property type="term" value="C:myosin complex"/>
    <property type="evidence" value="ECO:0007669"/>
    <property type="project" value="UniProtKB-KW"/>
</dbReference>